<evidence type="ECO:0000256" key="1">
    <source>
        <dbReference type="SAM" id="MobiDB-lite"/>
    </source>
</evidence>
<gene>
    <name evidence="2" type="ORF">DIS24_g10623</name>
</gene>
<dbReference type="Proteomes" id="UP001175001">
    <property type="component" value="Unassembled WGS sequence"/>
</dbReference>
<name>A0AA39XP57_9PEZI</name>
<proteinExistence type="predicted"/>
<evidence type="ECO:0000313" key="2">
    <source>
        <dbReference type="EMBL" id="KAK0637649.1"/>
    </source>
</evidence>
<protein>
    <submittedName>
        <fullName evidence="2">Uncharacterized protein</fullName>
    </submittedName>
</protein>
<reference evidence="2" key="1">
    <citation type="submission" date="2023-06" db="EMBL/GenBank/DDBJ databases">
        <title>Multi-omics analyses reveal the molecular pathogenesis toolkit of Lasiodiplodia hormozganensis, a cross-kingdom pathogen.</title>
        <authorList>
            <person name="Felix C."/>
            <person name="Meneses R."/>
            <person name="Goncalves M.F.M."/>
            <person name="Tilleman L."/>
            <person name="Duarte A.S."/>
            <person name="Jorrin-Novo J.V."/>
            <person name="Van De Peer Y."/>
            <person name="Deforce D."/>
            <person name="Van Nieuwerburgh F."/>
            <person name="Esteves A.C."/>
            <person name="Alves A."/>
        </authorList>
    </citation>
    <scope>NUCLEOTIDE SEQUENCE</scope>
    <source>
        <strain evidence="2">CBS 339.90</strain>
    </source>
</reference>
<evidence type="ECO:0000313" key="3">
    <source>
        <dbReference type="Proteomes" id="UP001175001"/>
    </source>
</evidence>
<feature type="region of interest" description="Disordered" evidence="1">
    <location>
        <begin position="359"/>
        <end position="393"/>
    </location>
</feature>
<dbReference type="PANTHER" id="PTHR37540:SF5">
    <property type="entry name" value="TRANSCRIPTION FACTOR DOMAIN-CONTAINING PROTEIN"/>
    <property type="match status" value="1"/>
</dbReference>
<keyword evidence="3" id="KW-1185">Reference proteome</keyword>
<dbReference type="PANTHER" id="PTHR37540">
    <property type="entry name" value="TRANSCRIPTION FACTOR (ACR-2), PUTATIVE-RELATED-RELATED"/>
    <property type="match status" value="1"/>
</dbReference>
<dbReference type="EMBL" id="JAUJDW010000119">
    <property type="protein sequence ID" value="KAK0637649.1"/>
    <property type="molecule type" value="Genomic_DNA"/>
</dbReference>
<feature type="compositionally biased region" description="Polar residues" evidence="1">
    <location>
        <begin position="12"/>
        <end position="21"/>
    </location>
</feature>
<sequence>MFTTHEARRRQGTQGRKSSNKNPEDDQRRVVYLAATENPLQDASVMCEDPFDSLPVKSFPGMHELVEYYFDAYPGVMAMTDDLWLKKKDKAGNAVGRRNNTVWDTMSSEETPFLVLLAEMSRFLDTANPHAKWRKCHFLLRERALRSIREGLTQTATEPWKISDGYITAVAGMQGAATIFGEKKAAISHLAGMRELVRLRGGIDTFQGIPRRIIIWCEFYVCAAHHLLPTIAPIPPAPSSPVVDDDQDDDTSPFPAAFRSLVSLTHARTLSRLPQHWLHHDDYNHHGSRSRSSSSSSNATVFPLVRILHALHLVSTAKSAAWAPDLMPPGPSRDAVTSVLDDAGHSLLVQLALSEDESGVVQVQGEGEDDGEGRREGGVVEHEEQWRDGGENGENAEDRWLRVVLLHAAHVYLWATLSHIPPGAQMNVLFLERLRRALDLEDGDEGGEEFVGGSRSGGGVSVRAALARCGGEAGPGLMWALAVGWYLADKIWIMAQSGKDQVRMAARGGMMLGWFEDRIAELLEAFGVGEEGGTELAARVVADFPGTDEFRRGWHCLLLQQRFRGLHY</sequence>
<feature type="region of interest" description="Disordered" evidence="1">
    <location>
        <begin position="1"/>
        <end position="27"/>
    </location>
</feature>
<dbReference type="AlphaFoldDB" id="A0AA39XP57"/>
<organism evidence="2 3">
    <name type="scientific">Lasiodiplodia hormozganensis</name>
    <dbReference type="NCBI Taxonomy" id="869390"/>
    <lineage>
        <taxon>Eukaryota</taxon>
        <taxon>Fungi</taxon>
        <taxon>Dikarya</taxon>
        <taxon>Ascomycota</taxon>
        <taxon>Pezizomycotina</taxon>
        <taxon>Dothideomycetes</taxon>
        <taxon>Dothideomycetes incertae sedis</taxon>
        <taxon>Botryosphaeriales</taxon>
        <taxon>Botryosphaeriaceae</taxon>
        <taxon>Lasiodiplodia</taxon>
    </lineage>
</organism>
<accession>A0AA39XP57</accession>
<comment type="caution">
    <text evidence="2">The sequence shown here is derived from an EMBL/GenBank/DDBJ whole genome shotgun (WGS) entry which is preliminary data.</text>
</comment>
<feature type="compositionally biased region" description="Basic and acidic residues" evidence="1">
    <location>
        <begin position="372"/>
        <end position="393"/>
    </location>
</feature>